<gene>
    <name evidence="2" type="ORF">THAOC_09473</name>
</gene>
<feature type="compositionally biased region" description="Basic residues" evidence="1">
    <location>
        <begin position="28"/>
        <end position="38"/>
    </location>
</feature>
<sequence length="170" mass="18815">MPTLAILLAAQPQDKRDARNLGSGKGGKGGKGRNKRRPKCDIEDFIGTRTYEQDGLCEKTFESVISCDGNPGDRHLCAYEEESMDGGSSSFGTCVAFDPQTDLKYDRKNKTCVIGGERGLELKSRGAGEIGISWLVKAKQNPDPNCDVKYNVRIVKNVESHERSFFLRHE</sequence>
<evidence type="ECO:0000313" key="2">
    <source>
        <dbReference type="EMBL" id="EJK69281.1"/>
    </source>
</evidence>
<keyword evidence="3" id="KW-1185">Reference proteome</keyword>
<organism evidence="2 3">
    <name type="scientific">Thalassiosira oceanica</name>
    <name type="common">Marine diatom</name>
    <dbReference type="NCBI Taxonomy" id="159749"/>
    <lineage>
        <taxon>Eukaryota</taxon>
        <taxon>Sar</taxon>
        <taxon>Stramenopiles</taxon>
        <taxon>Ochrophyta</taxon>
        <taxon>Bacillariophyta</taxon>
        <taxon>Coscinodiscophyceae</taxon>
        <taxon>Thalassiosirophycidae</taxon>
        <taxon>Thalassiosirales</taxon>
        <taxon>Thalassiosiraceae</taxon>
        <taxon>Thalassiosira</taxon>
    </lineage>
</organism>
<name>K0T7J2_THAOC</name>
<accession>K0T7J2</accession>
<evidence type="ECO:0000313" key="3">
    <source>
        <dbReference type="Proteomes" id="UP000266841"/>
    </source>
</evidence>
<reference evidence="2 3" key="1">
    <citation type="journal article" date="2012" name="Genome Biol.">
        <title>Genome and low-iron response of an oceanic diatom adapted to chronic iron limitation.</title>
        <authorList>
            <person name="Lommer M."/>
            <person name="Specht M."/>
            <person name="Roy A.S."/>
            <person name="Kraemer L."/>
            <person name="Andreson R."/>
            <person name="Gutowska M.A."/>
            <person name="Wolf J."/>
            <person name="Bergner S.V."/>
            <person name="Schilhabel M.B."/>
            <person name="Klostermeier U.C."/>
            <person name="Beiko R.G."/>
            <person name="Rosenstiel P."/>
            <person name="Hippler M."/>
            <person name="Laroche J."/>
        </authorList>
    </citation>
    <scope>NUCLEOTIDE SEQUENCE [LARGE SCALE GENOMIC DNA]</scope>
    <source>
        <strain evidence="2 3">CCMP1005</strain>
    </source>
</reference>
<dbReference type="EMBL" id="AGNL01010281">
    <property type="protein sequence ID" value="EJK69281.1"/>
    <property type="molecule type" value="Genomic_DNA"/>
</dbReference>
<dbReference type="AlphaFoldDB" id="K0T7J2"/>
<feature type="region of interest" description="Disordered" evidence="1">
    <location>
        <begin position="1"/>
        <end position="39"/>
    </location>
</feature>
<evidence type="ECO:0000256" key="1">
    <source>
        <dbReference type="SAM" id="MobiDB-lite"/>
    </source>
</evidence>
<protein>
    <submittedName>
        <fullName evidence="2">Uncharacterized protein</fullName>
    </submittedName>
</protein>
<dbReference type="Proteomes" id="UP000266841">
    <property type="component" value="Unassembled WGS sequence"/>
</dbReference>
<comment type="caution">
    <text evidence="2">The sequence shown here is derived from an EMBL/GenBank/DDBJ whole genome shotgun (WGS) entry which is preliminary data.</text>
</comment>
<proteinExistence type="predicted"/>